<keyword evidence="1" id="KW-0449">Lipoprotein</keyword>
<reference evidence="1 2" key="1">
    <citation type="submission" date="2019-11" db="EMBL/GenBank/DDBJ databases">
        <title>Draft genome sequences of five Paenibacillus species of dairy origin.</title>
        <authorList>
            <person name="Olajide A.M."/>
            <person name="Chen S."/>
            <person name="Lapointe G."/>
        </authorList>
    </citation>
    <scope>NUCLEOTIDE SEQUENCE [LARGE SCALE GENOMIC DNA]</scope>
    <source>
        <strain evidence="1 2">2CS3</strain>
    </source>
</reference>
<dbReference type="Proteomes" id="UP000450917">
    <property type="component" value="Unassembled WGS sequence"/>
</dbReference>
<name>A0A7X2ZAT0_9BACL</name>
<evidence type="ECO:0000313" key="1">
    <source>
        <dbReference type="EMBL" id="MUG70711.1"/>
    </source>
</evidence>
<dbReference type="GO" id="GO:0030435">
    <property type="term" value="P:sporulation resulting in formation of a cellular spore"/>
    <property type="evidence" value="ECO:0007669"/>
    <property type="project" value="InterPro"/>
</dbReference>
<keyword evidence="2" id="KW-1185">Reference proteome</keyword>
<sequence length="189" mass="21241">MRRYFQADRRPRHSRKSIAIPSQLKRSEFRMFIQTGKGIALLALLLSVFAAGCTNKTTNQVRQQAAPQPAQNAPLTNAENRVEIAKNAADKIVRLNGVKQANVLVTRRNAYVAAVVDTPQTEIPQQLEEQIANEVRSTDPNIQHVYVSTNPEFVDRVNRYVQDIGQGRPVAGFVEEFSAMIQRLFPTAR</sequence>
<dbReference type="Pfam" id="PF09580">
    <property type="entry name" value="Spore_YhcN_YlaJ"/>
    <property type="match status" value="1"/>
</dbReference>
<dbReference type="EMBL" id="WNZX01000005">
    <property type="protein sequence ID" value="MUG70711.1"/>
    <property type="molecule type" value="Genomic_DNA"/>
</dbReference>
<organism evidence="1 2">
    <name type="scientific">Paenibacillus validus</name>
    <dbReference type="NCBI Taxonomy" id="44253"/>
    <lineage>
        <taxon>Bacteria</taxon>
        <taxon>Bacillati</taxon>
        <taxon>Bacillota</taxon>
        <taxon>Bacilli</taxon>
        <taxon>Bacillales</taxon>
        <taxon>Paenibacillaceae</taxon>
        <taxon>Paenibacillus</taxon>
    </lineage>
</organism>
<accession>A0A7X2ZAT0</accession>
<evidence type="ECO:0000313" key="2">
    <source>
        <dbReference type="Proteomes" id="UP000450917"/>
    </source>
</evidence>
<gene>
    <name evidence="1" type="ORF">GNP93_08450</name>
</gene>
<proteinExistence type="predicted"/>
<dbReference type="NCBIfam" id="TIGR02898">
    <property type="entry name" value="spore_YhcN_YlaJ"/>
    <property type="match status" value="1"/>
</dbReference>
<comment type="caution">
    <text evidence="1">The sequence shown here is derived from an EMBL/GenBank/DDBJ whole genome shotgun (WGS) entry which is preliminary data.</text>
</comment>
<protein>
    <submittedName>
        <fullName evidence="1">YhcN/YlaJ family sporulation lipoprotein</fullName>
    </submittedName>
</protein>
<dbReference type="InterPro" id="IPR014247">
    <property type="entry name" value="Spore_lipoprot_YhcN/YlaJ"/>
</dbReference>
<dbReference type="InterPro" id="IPR019076">
    <property type="entry name" value="Spore_lipoprot_YhcN/YlaJ-like"/>
</dbReference>
<dbReference type="AlphaFoldDB" id="A0A7X2ZAT0"/>